<dbReference type="Pfam" id="PF13756">
    <property type="entry name" value="Stimulus_sens_1"/>
    <property type="match status" value="1"/>
</dbReference>
<evidence type="ECO:0000256" key="3">
    <source>
        <dbReference type="ARBA" id="ARBA00012438"/>
    </source>
</evidence>
<evidence type="ECO:0000256" key="12">
    <source>
        <dbReference type="SAM" id="Phobius"/>
    </source>
</evidence>
<evidence type="ECO:0000256" key="9">
    <source>
        <dbReference type="ARBA" id="ARBA00023012"/>
    </source>
</evidence>
<keyword evidence="7" id="KW-0418">Kinase</keyword>
<dbReference type="SMART" id="SM00304">
    <property type="entry name" value="HAMP"/>
    <property type="match status" value="1"/>
</dbReference>
<dbReference type="InterPro" id="IPR025908">
    <property type="entry name" value="Sensor_TM1"/>
</dbReference>
<dbReference type="EC" id="2.7.13.3" evidence="3"/>
<feature type="transmembrane region" description="Helical" evidence="12">
    <location>
        <begin position="225"/>
        <end position="244"/>
    </location>
</feature>
<evidence type="ECO:0000259" key="13">
    <source>
        <dbReference type="PROSITE" id="PS50109"/>
    </source>
</evidence>
<evidence type="ECO:0000256" key="8">
    <source>
        <dbReference type="ARBA" id="ARBA00022989"/>
    </source>
</evidence>
<keyword evidence="4" id="KW-0597">Phosphoprotein</keyword>
<sequence length="528" mass="58397">MADPARSNVLRDEPGRDPAADKPRWSRRLSLTSRILFVNVMPLVLLGGGVIYLDFYRKQLLDERFKLALVEAQITAEALAGATDARQEALLIQIGKEQRLRIRLYDAEGELEGDSFALSAPTFSIDGVAEDNRDFALTLDRWFDRVVGAPPLPDYREPQVDNAAAWPELDRARTESLTQIVLRDAADGTHVINAAAPVGLDGESLLITRNPIDITQRVREARSTVALVTLLALIVSTLLSFFLAQTIVRPLRELVQAAVRVRQGRDRQVEVPRLPDRRDEIGMLARAISDMTHALRMRIDAVESFAADVAHEIKNPLASLRSATESLNRVEDPALRAQLLDIATHDVRRIDRLVTEISEASRIDAELSRATFETVDLASLVTNIIGSRENRSENEGRPVLFDSETGRFLVRGEPSRLERVISNLLDNAVSFSPSDGAITIDLVRAENWITMTVCDEGPGIPVERREQVFQRFHSHRPQAEDFGNHSGLGLAIARAIAEAHDGTLLAEGRPDGRDGACLVLNLPALRDG</sequence>
<keyword evidence="16" id="KW-1185">Reference proteome</keyword>
<dbReference type="SUPFAM" id="SSF158472">
    <property type="entry name" value="HAMP domain-like"/>
    <property type="match status" value="1"/>
</dbReference>
<evidence type="ECO:0000256" key="5">
    <source>
        <dbReference type="ARBA" id="ARBA00022679"/>
    </source>
</evidence>
<evidence type="ECO:0000313" key="15">
    <source>
        <dbReference type="EMBL" id="MXO53934.1"/>
    </source>
</evidence>
<organism evidence="15 16">
    <name type="scientific">Qipengyuania pelagi</name>
    <dbReference type="NCBI Taxonomy" id="994320"/>
    <lineage>
        <taxon>Bacteria</taxon>
        <taxon>Pseudomonadati</taxon>
        <taxon>Pseudomonadota</taxon>
        <taxon>Alphaproteobacteria</taxon>
        <taxon>Sphingomonadales</taxon>
        <taxon>Erythrobacteraceae</taxon>
        <taxon>Qipengyuania</taxon>
    </lineage>
</organism>
<dbReference type="Pfam" id="PF13755">
    <property type="entry name" value="Sensor_TM1"/>
    <property type="match status" value="1"/>
</dbReference>
<dbReference type="PRINTS" id="PR00344">
    <property type="entry name" value="BCTRLSENSOR"/>
</dbReference>
<accession>A0A844Y6U8</accession>
<evidence type="ECO:0000259" key="14">
    <source>
        <dbReference type="PROSITE" id="PS50885"/>
    </source>
</evidence>
<dbReference type="Pfam" id="PF00672">
    <property type="entry name" value="HAMP"/>
    <property type="match status" value="1"/>
</dbReference>
<comment type="caution">
    <text evidence="15">The sequence shown here is derived from an EMBL/GenBank/DDBJ whole genome shotgun (WGS) entry which is preliminary data.</text>
</comment>
<dbReference type="AlphaFoldDB" id="A0A844Y6U8"/>
<keyword evidence="8 12" id="KW-1133">Transmembrane helix</keyword>
<evidence type="ECO:0000256" key="4">
    <source>
        <dbReference type="ARBA" id="ARBA00022553"/>
    </source>
</evidence>
<keyword evidence="6 12" id="KW-0812">Transmembrane</keyword>
<feature type="compositionally biased region" description="Basic and acidic residues" evidence="11">
    <location>
        <begin position="9"/>
        <end position="23"/>
    </location>
</feature>
<reference evidence="15 16" key="1">
    <citation type="submission" date="2019-12" db="EMBL/GenBank/DDBJ databases">
        <title>Genomic-based taxomic classification of the family Erythrobacteraceae.</title>
        <authorList>
            <person name="Xu L."/>
        </authorList>
    </citation>
    <scope>NUCLEOTIDE SEQUENCE [LARGE SCALE GENOMIC DNA]</scope>
    <source>
        <strain evidence="15 16">JCM 17468</strain>
    </source>
</reference>
<keyword evidence="9" id="KW-0902">Two-component regulatory system</keyword>
<dbReference type="PANTHER" id="PTHR45436">
    <property type="entry name" value="SENSOR HISTIDINE KINASE YKOH"/>
    <property type="match status" value="1"/>
</dbReference>
<feature type="transmembrane region" description="Helical" evidence="12">
    <location>
        <begin position="35"/>
        <end position="56"/>
    </location>
</feature>
<dbReference type="SMART" id="SM00387">
    <property type="entry name" value="HATPase_c"/>
    <property type="match status" value="1"/>
</dbReference>
<dbReference type="InterPro" id="IPR005467">
    <property type="entry name" value="His_kinase_dom"/>
</dbReference>
<dbReference type="Proteomes" id="UP000430272">
    <property type="component" value="Unassembled WGS sequence"/>
</dbReference>
<dbReference type="Gene3D" id="1.10.287.130">
    <property type="match status" value="1"/>
</dbReference>
<evidence type="ECO:0000256" key="6">
    <source>
        <dbReference type="ARBA" id="ARBA00022692"/>
    </source>
</evidence>
<evidence type="ECO:0000256" key="7">
    <source>
        <dbReference type="ARBA" id="ARBA00022777"/>
    </source>
</evidence>
<evidence type="ECO:0000256" key="2">
    <source>
        <dbReference type="ARBA" id="ARBA00004370"/>
    </source>
</evidence>
<dbReference type="Pfam" id="PF00512">
    <property type="entry name" value="HisKA"/>
    <property type="match status" value="1"/>
</dbReference>
<evidence type="ECO:0000313" key="16">
    <source>
        <dbReference type="Proteomes" id="UP000430272"/>
    </source>
</evidence>
<dbReference type="InterPro" id="IPR003661">
    <property type="entry name" value="HisK_dim/P_dom"/>
</dbReference>
<protein>
    <recommendedName>
        <fullName evidence="3">histidine kinase</fullName>
        <ecNumber evidence="3">2.7.13.3</ecNumber>
    </recommendedName>
</protein>
<feature type="domain" description="Histidine kinase" evidence="13">
    <location>
        <begin position="308"/>
        <end position="526"/>
    </location>
</feature>
<keyword evidence="10 12" id="KW-0472">Membrane</keyword>
<evidence type="ECO:0000256" key="11">
    <source>
        <dbReference type="SAM" id="MobiDB-lite"/>
    </source>
</evidence>
<dbReference type="GO" id="GO:0005886">
    <property type="term" value="C:plasma membrane"/>
    <property type="evidence" value="ECO:0007669"/>
    <property type="project" value="TreeGrafter"/>
</dbReference>
<dbReference type="SUPFAM" id="SSF55874">
    <property type="entry name" value="ATPase domain of HSP90 chaperone/DNA topoisomerase II/histidine kinase"/>
    <property type="match status" value="1"/>
</dbReference>
<dbReference type="RefSeq" id="WP_160660733.1">
    <property type="nucleotide sequence ID" value="NZ_BAABDV010000001.1"/>
</dbReference>
<gene>
    <name evidence="15" type="ORF">GRI47_07920</name>
</gene>
<dbReference type="PROSITE" id="PS50885">
    <property type="entry name" value="HAMP"/>
    <property type="match status" value="1"/>
</dbReference>
<dbReference type="InterPro" id="IPR050428">
    <property type="entry name" value="TCS_sensor_his_kinase"/>
</dbReference>
<name>A0A844Y6U8_9SPHN</name>
<feature type="domain" description="HAMP" evidence="14">
    <location>
        <begin position="245"/>
        <end position="300"/>
    </location>
</feature>
<dbReference type="Gene3D" id="3.30.565.10">
    <property type="entry name" value="Histidine kinase-like ATPase, C-terminal domain"/>
    <property type="match status" value="1"/>
</dbReference>
<dbReference type="CDD" id="cd00082">
    <property type="entry name" value="HisKA"/>
    <property type="match status" value="1"/>
</dbReference>
<dbReference type="SUPFAM" id="SSF47384">
    <property type="entry name" value="Homodimeric domain of signal transducing histidine kinase"/>
    <property type="match status" value="1"/>
</dbReference>
<feature type="region of interest" description="Disordered" evidence="11">
    <location>
        <begin position="1"/>
        <end position="23"/>
    </location>
</feature>
<dbReference type="InterPro" id="IPR036097">
    <property type="entry name" value="HisK_dim/P_sf"/>
</dbReference>
<dbReference type="InterPro" id="IPR004358">
    <property type="entry name" value="Sig_transdc_His_kin-like_C"/>
</dbReference>
<evidence type="ECO:0000256" key="1">
    <source>
        <dbReference type="ARBA" id="ARBA00000085"/>
    </source>
</evidence>
<dbReference type="CDD" id="cd06225">
    <property type="entry name" value="HAMP"/>
    <property type="match status" value="1"/>
</dbReference>
<dbReference type="EMBL" id="WTYD01000001">
    <property type="protein sequence ID" value="MXO53934.1"/>
    <property type="molecule type" value="Genomic_DNA"/>
</dbReference>
<dbReference type="Gene3D" id="6.10.340.10">
    <property type="match status" value="1"/>
</dbReference>
<comment type="subcellular location">
    <subcellularLocation>
        <location evidence="2">Membrane</location>
    </subcellularLocation>
</comment>
<dbReference type="InterPro" id="IPR003660">
    <property type="entry name" value="HAMP_dom"/>
</dbReference>
<comment type="catalytic activity">
    <reaction evidence="1">
        <text>ATP + protein L-histidine = ADP + protein N-phospho-L-histidine.</text>
        <dbReference type="EC" id="2.7.13.3"/>
    </reaction>
</comment>
<dbReference type="InterPro" id="IPR003594">
    <property type="entry name" value="HATPase_dom"/>
</dbReference>
<dbReference type="InterPro" id="IPR025919">
    <property type="entry name" value="Stimulus_sens_dom"/>
</dbReference>
<dbReference type="OrthoDB" id="9805942at2"/>
<dbReference type="SMART" id="SM00388">
    <property type="entry name" value="HisKA"/>
    <property type="match status" value="1"/>
</dbReference>
<keyword evidence="5" id="KW-0808">Transferase</keyword>
<dbReference type="PROSITE" id="PS50109">
    <property type="entry name" value="HIS_KIN"/>
    <property type="match status" value="1"/>
</dbReference>
<dbReference type="Pfam" id="PF02518">
    <property type="entry name" value="HATPase_c"/>
    <property type="match status" value="1"/>
</dbReference>
<dbReference type="PANTHER" id="PTHR45436:SF5">
    <property type="entry name" value="SENSOR HISTIDINE KINASE TRCS"/>
    <property type="match status" value="1"/>
</dbReference>
<proteinExistence type="predicted"/>
<dbReference type="InterPro" id="IPR036890">
    <property type="entry name" value="HATPase_C_sf"/>
</dbReference>
<evidence type="ECO:0000256" key="10">
    <source>
        <dbReference type="ARBA" id="ARBA00023136"/>
    </source>
</evidence>
<dbReference type="GO" id="GO:0000155">
    <property type="term" value="F:phosphorelay sensor kinase activity"/>
    <property type="evidence" value="ECO:0007669"/>
    <property type="project" value="InterPro"/>
</dbReference>